<name>A0A1J9PMZ9_9EURO</name>
<gene>
    <name evidence="1" type="ORF">AJ78_02632</name>
</gene>
<protein>
    <submittedName>
        <fullName evidence="1">Uncharacterized protein</fullName>
    </submittedName>
</protein>
<reference evidence="1 2" key="1">
    <citation type="submission" date="2015-07" db="EMBL/GenBank/DDBJ databases">
        <title>Emmonsia species relationships and genome sequence.</title>
        <authorList>
            <consortium name="The Broad Institute Genomics Platform"/>
            <person name="Cuomo C.A."/>
            <person name="Munoz J.F."/>
            <person name="Imamovic A."/>
            <person name="Priest M.E."/>
            <person name="Young S."/>
            <person name="Clay O.K."/>
            <person name="McEwen J.G."/>
        </authorList>
    </citation>
    <scope>NUCLEOTIDE SEQUENCE [LARGE SCALE GENOMIC DNA]</scope>
    <source>
        <strain evidence="1 2">UAMH 9510</strain>
    </source>
</reference>
<dbReference type="EMBL" id="LGRN01000074">
    <property type="protein sequence ID" value="OJD17250.1"/>
    <property type="molecule type" value="Genomic_DNA"/>
</dbReference>
<keyword evidence="2" id="KW-1185">Reference proteome</keyword>
<dbReference type="AlphaFoldDB" id="A0A1J9PMZ9"/>
<comment type="caution">
    <text evidence="1">The sequence shown here is derived from an EMBL/GenBank/DDBJ whole genome shotgun (WGS) entry which is preliminary data.</text>
</comment>
<sequence length="161" mass="18350">MQYNKEHLINALLTHRINTITELRSAERALIQCGPAGVIEPLSEAWLYYVHSNNLLSELRSLTQSYPFSSECLDDAKILAVSDPKSSRSWNYCWIVLFKIQEQQLIPKHARDTAANPVMWGGRAPTVTEIEQLSNACTAEWTTAVQQMLRHWERPPIKSDG</sequence>
<organism evidence="1 2">
    <name type="scientific">Emergomyces pasteurianus Ep9510</name>
    <dbReference type="NCBI Taxonomy" id="1447872"/>
    <lineage>
        <taxon>Eukaryota</taxon>
        <taxon>Fungi</taxon>
        <taxon>Dikarya</taxon>
        <taxon>Ascomycota</taxon>
        <taxon>Pezizomycotina</taxon>
        <taxon>Eurotiomycetes</taxon>
        <taxon>Eurotiomycetidae</taxon>
        <taxon>Onygenales</taxon>
        <taxon>Ajellomycetaceae</taxon>
        <taxon>Emergomyces</taxon>
    </lineage>
</organism>
<proteinExistence type="predicted"/>
<dbReference type="OrthoDB" id="4932428at2759"/>
<evidence type="ECO:0000313" key="1">
    <source>
        <dbReference type="EMBL" id="OJD17250.1"/>
    </source>
</evidence>
<accession>A0A1J9PMZ9</accession>
<evidence type="ECO:0000313" key="2">
    <source>
        <dbReference type="Proteomes" id="UP000182235"/>
    </source>
</evidence>
<dbReference type="Proteomes" id="UP000182235">
    <property type="component" value="Unassembled WGS sequence"/>
</dbReference>